<dbReference type="PANTHER" id="PTHR42783:SF3">
    <property type="entry name" value="GLUTAMATE SYNTHASE [NADPH] SMALL CHAIN-RELATED"/>
    <property type="match status" value="1"/>
</dbReference>
<dbReference type="InterPro" id="IPR009051">
    <property type="entry name" value="Helical_ferredxn"/>
</dbReference>
<reference evidence="2 3" key="1">
    <citation type="journal article" date="2016" name="Sci. Rep.">
        <title>Metabolic traits of an uncultured archaeal lineage -MSBL1- from brine pools of the Red Sea.</title>
        <authorList>
            <person name="Mwirichia R."/>
            <person name="Alam I."/>
            <person name="Rashid M."/>
            <person name="Vinu M."/>
            <person name="Ba-Alawi W."/>
            <person name="Anthony Kamau A."/>
            <person name="Kamanda Ngugi D."/>
            <person name="Goker M."/>
            <person name="Klenk H.P."/>
            <person name="Bajic V."/>
            <person name="Stingl U."/>
        </authorList>
    </citation>
    <scope>NUCLEOTIDE SEQUENCE [LARGE SCALE GENOMIC DNA]</scope>
    <source>
        <strain evidence="2">SCGC-AAA382M17</strain>
    </source>
</reference>
<dbReference type="SUPFAM" id="SSF51971">
    <property type="entry name" value="Nucleotide-binding domain"/>
    <property type="match status" value="1"/>
</dbReference>
<dbReference type="Gene3D" id="3.50.50.60">
    <property type="entry name" value="FAD/NAD(P)-binding domain"/>
    <property type="match status" value="2"/>
</dbReference>
<dbReference type="PRINTS" id="PR00419">
    <property type="entry name" value="ADXRDTASE"/>
</dbReference>
<dbReference type="PANTHER" id="PTHR42783">
    <property type="entry name" value="GLUTAMATE SYNTHASE [NADPH] SMALL CHAIN"/>
    <property type="match status" value="1"/>
</dbReference>
<name>A0ABR5TLU1_9EURY</name>
<proteinExistence type="predicted"/>
<keyword evidence="3" id="KW-1185">Reference proteome</keyword>
<dbReference type="SUPFAM" id="SSF46548">
    <property type="entry name" value="alpha-helical ferredoxin"/>
    <property type="match status" value="1"/>
</dbReference>
<comment type="caution">
    <text evidence="2">The sequence shown here is derived from an EMBL/GenBank/DDBJ whole genome shotgun (WGS) entry which is preliminary data.</text>
</comment>
<accession>A0ABR5TLU1</accession>
<evidence type="ECO:0000313" key="3">
    <source>
        <dbReference type="Proteomes" id="UP000070633"/>
    </source>
</evidence>
<evidence type="ECO:0000259" key="1">
    <source>
        <dbReference type="PROSITE" id="PS51379"/>
    </source>
</evidence>
<dbReference type="PROSITE" id="PS51379">
    <property type="entry name" value="4FE4S_FER_2"/>
    <property type="match status" value="1"/>
</dbReference>
<feature type="domain" description="4Fe-4S ferredoxin-type" evidence="1">
    <location>
        <begin position="16"/>
        <end position="51"/>
    </location>
</feature>
<dbReference type="InterPro" id="IPR023753">
    <property type="entry name" value="FAD/NAD-binding_dom"/>
</dbReference>
<dbReference type="InterPro" id="IPR028261">
    <property type="entry name" value="DPD_II"/>
</dbReference>
<gene>
    <name evidence="2" type="ORF">AKJ55_01525</name>
</gene>
<dbReference type="Proteomes" id="UP000070633">
    <property type="component" value="Unassembled WGS sequence"/>
</dbReference>
<sequence length="432" mass="47758">MINIWVIYLLEGIVLDKVKVLEEAEKCFECENAPCSKACPSGRDIPSFIGEIKEENINGALEILMENNPFPGACGWVCPAPCQDRCIHEKMDGEKVQIRDLEGYVAEEGEVEIEAVEPDKGKEVAIIGSGPAGLTAGYFLVKDGYKVDVYEKLPEAGGMLRYGVPDFRLPREILNKDIARIEKTGVEIKLETPVEDIDSLFNREYDALLVAIGAHKPRWVNIPGEELERVIHAVPFLRKANLGQEMDLGEKVAVIGCGDVALDAVRFANKMGSEAFILYRRSKKEMPAYDEEYEAAREEGIKFNFQVSPKRILGENGRVTSIKCLKTELGEPDSSGRRRPVPIEESEFKIEVDNIIEAVSQQTDSAWLKNNSLEIGGRKYIKSDEDSSPYNTSREGVFAAGVVVTGTKTVSEAVGTAKKAVKSIEEYLEGSS</sequence>
<dbReference type="EMBL" id="LHYI01000035">
    <property type="protein sequence ID" value="KXB08037.1"/>
    <property type="molecule type" value="Genomic_DNA"/>
</dbReference>
<dbReference type="Pfam" id="PF07992">
    <property type="entry name" value="Pyr_redox_2"/>
    <property type="match status" value="1"/>
</dbReference>
<dbReference type="InterPro" id="IPR017896">
    <property type="entry name" value="4Fe4S_Fe-S-bd"/>
</dbReference>
<organism evidence="2 3">
    <name type="scientific">candidate division MSBL1 archaeon SCGC-AAA382M17</name>
    <dbReference type="NCBI Taxonomy" id="1698284"/>
    <lineage>
        <taxon>Archaea</taxon>
        <taxon>Methanobacteriati</taxon>
        <taxon>Methanobacteriota</taxon>
        <taxon>candidate division MSBL1</taxon>
    </lineage>
</organism>
<dbReference type="InterPro" id="IPR036188">
    <property type="entry name" value="FAD/NAD-bd_sf"/>
</dbReference>
<dbReference type="Gene3D" id="1.10.1060.10">
    <property type="entry name" value="Alpha-helical ferredoxin"/>
    <property type="match status" value="1"/>
</dbReference>
<evidence type="ECO:0000313" key="2">
    <source>
        <dbReference type="EMBL" id="KXB08037.1"/>
    </source>
</evidence>
<protein>
    <recommendedName>
        <fullName evidence="1">4Fe-4S ferredoxin-type domain-containing protein</fullName>
    </recommendedName>
</protein>
<dbReference type="Pfam" id="PF14691">
    <property type="entry name" value="Fer4_20"/>
    <property type="match status" value="1"/>
</dbReference>